<protein>
    <submittedName>
        <fullName evidence="1">Uncharacterized protein</fullName>
    </submittedName>
</protein>
<dbReference type="Proteomes" id="UP000292039">
    <property type="component" value="Unassembled WGS sequence"/>
</dbReference>
<name>A0A4V2F0C9_9BURK</name>
<evidence type="ECO:0000313" key="2">
    <source>
        <dbReference type="Proteomes" id="UP000292039"/>
    </source>
</evidence>
<proteinExistence type="predicted"/>
<reference evidence="1 2" key="1">
    <citation type="submission" date="2019-02" db="EMBL/GenBank/DDBJ databases">
        <title>Genomic Encyclopedia of Type Strains, Phase IV (KMG-IV): sequencing the most valuable type-strain genomes for metagenomic binning, comparative biology and taxonomic classification.</title>
        <authorList>
            <person name="Goeker M."/>
        </authorList>
    </citation>
    <scope>NUCLEOTIDE SEQUENCE [LARGE SCALE GENOMIC DNA]</scope>
    <source>
        <strain evidence="1 2">DSM 16618</strain>
    </source>
</reference>
<dbReference type="EMBL" id="SGWZ01000003">
    <property type="protein sequence ID" value="RZS69550.1"/>
    <property type="molecule type" value="Genomic_DNA"/>
</dbReference>
<organism evidence="1 2">
    <name type="scientific">Kerstersia gyiorum</name>
    <dbReference type="NCBI Taxonomy" id="206506"/>
    <lineage>
        <taxon>Bacteria</taxon>
        <taxon>Pseudomonadati</taxon>
        <taxon>Pseudomonadota</taxon>
        <taxon>Betaproteobacteria</taxon>
        <taxon>Burkholderiales</taxon>
        <taxon>Alcaligenaceae</taxon>
        <taxon>Kerstersia</taxon>
    </lineage>
</organism>
<gene>
    <name evidence="1" type="ORF">EV679_2150</name>
</gene>
<evidence type="ECO:0000313" key="1">
    <source>
        <dbReference type="EMBL" id="RZS69550.1"/>
    </source>
</evidence>
<comment type="caution">
    <text evidence="1">The sequence shown here is derived from an EMBL/GenBank/DDBJ whole genome shotgun (WGS) entry which is preliminary data.</text>
</comment>
<accession>A0A4V2F0C9</accession>
<sequence length="312" mass="35073">MRLQLKQWFARYPAGMPWSVVSDYCIGDVNKGNDVFSFVVVAPHDKAENICEYIAGVAPKDLKNTSKVPLGLIQYLTCEVPVTFSVSFVMRREAALLRDYLSIEAMNALVAGAISFMDDRLSLYQDARDINYHRSAIKRLKAFERDLGHKGVNAKLARQIHLVAAMIATLCNMLNQTVSARVIRWISDRDALFERHDAVVSDLAYVYYLIQAIEFTTPQQRNAQNLGASLATLSFEIPEKTGKHRFDELVRLPDYLAGTLADLDSETMVVSKEKFDVVLSNVFINSKNNWLVQLLSNGERITARSALFRGGS</sequence>
<dbReference type="AlphaFoldDB" id="A0A4V2F0C9"/>